<evidence type="ECO:0000313" key="2">
    <source>
        <dbReference type="Proteomes" id="UP000680206"/>
    </source>
</evidence>
<accession>A0ABS3RMW0</accession>
<dbReference type="EMBL" id="JAGEPF010000006">
    <property type="protein sequence ID" value="MBO2458067.1"/>
    <property type="molecule type" value="Genomic_DNA"/>
</dbReference>
<protein>
    <submittedName>
        <fullName evidence="1">Uncharacterized protein</fullName>
    </submittedName>
</protein>
<evidence type="ECO:0000313" key="1">
    <source>
        <dbReference type="EMBL" id="MBO2458067.1"/>
    </source>
</evidence>
<name>A0ABS3RMW0_9ACTN</name>
<reference evidence="1 2" key="1">
    <citation type="submission" date="2021-03" db="EMBL/GenBank/DDBJ databases">
        <title>Actinomadura violae sp. nov., isolated from lichen in Thailand.</title>
        <authorList>
            <person name="Kanchanasin P."/>
            <person name="Saeng-In P."/>
            <person name="Phongsopitanun W."/>
            <person name="Yuki M."/>
            <person name="Kudo T."/>
            <person name="Ohkuma M."/>
            <person name="Tanasupawat S."/>
        </authorList>
    </citation>
    <scope>NUCLEOTIDE SEQUENCE [LARGE SCALE GENOMIC DNA]</scope>
    <source>
        <strain evidence="1 2">LCR2-06</strain>
    </source>
</reference>
<sequence length="47" mass="5186">METPFLTMGRGVELTQVISREPMPALRFWPAASPVTRAASLDGEDRP</sequence>
<dbReference type="RefSeq" id="WP_208239718.1">
    <property type="nucleotide sequence ID" value="NZ_JAGEPF010000006.1"/>
</dbReference>
<gene>
    <name evidence="1" type="ORF">J4709_10830</name>
</gene>
<keyword evidence="2" id="KW-1185">Reference proteome</keyword>
<proteinExistence type="predicted"/>
<comment type="caution">
    <text evidence="1">The sequence shown here is derived from an EMBL/GenBank/DDBJ whole genome shotgun (WGS) entry which is preliminary data.</text>
</comment>
<organism evidence="1 2">
    <name type="scientific">Actinomadura violacea</name>
    <dbReference type="NCBI Taxonomy" id="2819934"/>
    <lineage>
        <taxon>Bacteria</taxon>
        <taxon>Bacillati</taxon>
        <taxon>Actinomycetota</taxon>
        <taxon>Actinomycetes</taxon>
        <taxon>Streptosporangiales</taxon>
        <taxon>Thermomonosporaceae</taxon>
        <taxon>Actinomadura</taxon>
    </lineage>
</organism>
<dbReference type="Proteomes" id="UP000680206">
    <property type="component" value="Unassembled WGS sequence"/>
</dbReference>